<keyword evidence="4" id="KW-0418">Kinase</keyword>
<evidence type="ECO:0000256" key="5">
    <source>
        <dbReference type="ARBA" id="ARBA00022840"/>
    </source>
</evidence>
<evidence type="ECO:0000256" key="3">
    <source>
        <dbReference type="ARBA" id="ARBA00022741"/>
    </source>
</evidence>
<organism evidence="7 8">
    <name type="scientific">Phytophthora lilii</name>
    <dbReference type="NCBI Taxonomy" id="2077276"/>
    <lineage>
        <taxon>Eukaryota</taxon>
        <taxon>Sar</taxon>
        <taxon>Stramenopiles</taxon>
        <taxon>Oomycota</taxon>
        <taxon>Peronosporomycetes</taxon>
        <taxon>Peronosporales</taxon>
        <taxon>Peronosporaceae</taxon>
        <taxon>Phytophthora</taxon>
    </lineage>
</organism>
<dbReference type="GO" id="GO:0034501">
    <property type="term" value="P:protein localization to kinetochore"/>
    <property type="evidence" value="ECO:0007669"/>
    <property type="project" value="TreeGrafter"/>
</dbReference>
<dbReference type="Gene3D" id="1.10.510.10">
    <property type="entry name" value="Transferase(Phosphotransferase) domain 1"/>
    <property type="match status" value="1"/>
</dbReference>
<sequence length="139" mass="15621">MIASFCTYARMLCLWPPGDLKPANFLFVNGALKLIDFGIAKAISNDTTNIVRDSQIGTVNYMSPEAIQGNTQPNGQRDPQGKMKVRLESSSLQEVCCLLTSLCAQFMTGWLCKRYLVARVYSVPDCVFETSVRRRTQYH</sequence>
<dbReference type="GO" id="GO:0007094">
    <property type="term" value="P:mitotic spindle assembly checkpoint signaling"/>
    <property type="evidence" value="ECO:0007669"/>
    <property type="project" value="TreeGrafter"/>
</dbReference>
<dbReference type="InterPro" id="IPR000719">
    <property type="entry name" value="Prot_kinase_dom"/>
</dbReference>
<accession>A0A9W7CMS3</accession>
<proteinExistence type="predicted"/>
<dbReference type="GO" id="GO:0005634">
    <property type="term" value="C:nucleus"/>
    <property type="evidence" value="ECO:0007669"/>
    <property type="project" value="TreeGrafter"/>
</dbReference>
<dbReference type="EMBL" id="BSXW01001355">
    <property type="protein sequence ID" value="GMF36098.1"/>
    <property type="molecule type" value="Genomic_DNA"/>
</dbReference>
<evidence type="ECO:0000256" key="2">
    <source>
        <dbReference type="ARBA" id="ARBA00022679"/>
    </source>
</evidence>
<comment type="caution">
    <text evidence="7">The sequence shown here is derived from an EMBL/GenBank/DDBJ whole genome shotgun (WGS) entry which is preliminary data.</text>
</comment>
<dbReference type="GO" id="GO:0033316">
    <property type="term" value="P:meiotic spindle assembly checkpoint signaling"/>
    <property type="evidence" value="ECO:0007669"/>
    <property type="project" value="TreeGrafter"/>
</dbReference>
<dbReference type="GO" id="GO:0004712">
    <property type="term" value="F:protein serine/threonine/tyrosine kinase activity"/>
    <property type="evidence" value="ECO:0007669"/>
    <property type="project" value="TreeGrafter"/>
</dbReference>
<evidence type="ECO:0000313" key="7">
    <source>
        <dbReference type="EMBL" id="GMF36098.1"/>
    </source>
</evidence>
<dbReference type="Pfam" id="PF00069">
    <property type="entry name" value="Pkinase"/>
    <property type="match status" value="1"/>
</dbReference>
<evidence type="ECO:0000256" key="4">
    <source>
        <dbReference type="ARBA" id="ARBA00022777"/>
    </source>
</evidence>
<name>A0A9W7CMS3_9STRA</name>
<dbReference type="PANTHER" id="PTHR22974">
    <property type="entry name" value="MIXED LINEAGE PROTEIN KINASE"/>
    <property type="match status" value="1"/>
</dbReference>
<dbReference type="GO" id="GO:0000776">
    <property type="term" value="C:kinetochore"/>
    <property type="evidence" value="ECO:0007669"/>
    <property type="project" value="TreeGrafter"/>
</dbReference>
<dbReference type="GO" id="GO:0004674">
    <property type="term" value="F:protein serine/threonine kinase activity"/>
    <property type="evidence" value="ECO:0007669"/>
    <property type="project" value="UniProtKB-KW"/>
</dbReference>
<gene>
    <name evidence="7" type="ORF">Plil01_001528700</name>
</gene>
<dbReference type="GO" id="GO:0005524">
    <property type="term" value="F:ATP binding"/>
    <property type="evidence" value="ECO:0007669"/>
    <property type="project" value="UniProtKB-KW"/>
</dbReference>
<feature type="domain" description="Protein kinase" evidence="6">
    <location>
        <begin position="1"/>
        <end position="139"/>
    </location>
</feature>
<dbReference type="InterPro" id="IPR011009">
    <property type="entry name" value="Kinase-like_dom_sf"/>
</dbReference>
<protein>
    <submittedName>
        <fullName evidence="7">Unnamed protein product</fullName>
    </submittedName>
</protein>
<dbReference type="PROSITE" id="PS50011">
    <property type="entry name" value="PROTEIN_KINASE_DOM"/>
    <property type="match status" value="1"/>
</dbReference>
<keyword evidence="1" id="KW-0723">Serine/threonine-protein kinase</keyword>
<keyword evidence="3" id="KW-0547">Nucleotide-binding</keyword>
<evidence type="ECO:0000256" key="1">
    <source>
        <dbReference type="ARBA" id="ARBA00022527"/>
    </source>
</evidence>
<keyword evidence="2" id="KW-0808">Transferase</keyword>
<reference evidence="7" key="1">
    <citation type="submission" date="2023-04" db="EMBL/GenBank/DDBJ databases">
        <title>Phytophthora lilii NBRC 32176.</title>
        <authorList>
            <person name="Ichikawa N."/>
            <person name="Sato H."/>
            <person name="Tonouchi N."/>
        </authorList>
    </citation>
    <scope>NUCLEOTIDE SEQUENCE</scope>
    <source>
        <strain evidence="7">NBRC 32176</strain>
    </source>
</reference>
<dbReference type="OrthoDB" id="20524at2759"/>
<evidence type="ECO:0000259" key="6">
    <source>
        <dbReference type="PROSITE" id="PS50011"/>
    </source>
</evidence>
<dbReference type="SUPFAM" id="SSF56112">
    <property type="entry name" value="Protein kinase-like (PK-like)"/>
    <property type="match status" value="1"/>
</dbReference>
<dbReference type="AlphaFoldDB" id="A0A9W7CMS3"/>
<dbReference type="PANTHER" id="PTHR22974:SF21">
    <property type="entry name" value="DUAL SPECIFICITY PROTEIN KINASE TTK"/>
    <property type="match status" value="1"/>
</dbReference>
<keyword evidence="5" id="KW-0067">ATP-binding</keyword>
<keyword evidence="8" id="KW-1185">Reference proteome</keyword>
<dbReference type="Proteomes" id="UP001165083">
    <property type="component" value="Unassembled WGS sequence"/>
</dbReference>
<dbReference type="GO" id="GO:0007059">
    <property type="term" value="P:chromosome segregation"/>
    <property type="evidence" value="ECO:0007669"/>
    <property type="project" value="TreeGrafter"/>
</dbReference>
<evidence type="ECO:0000313" key="8">
    <source>
        <dbReference type="Proteomes" id="UP001165083"/>
    </source>
</evidence>